<dbReference type="EMBL" id="AGNL01027129">
    <property type="protein sequence ID" value="EJK57751.1"/>
    <property type="molecule type" value="Genomic_DNA"/>
</dbReference>
<reference evidence="3 4" key="1">
    <citation type="journal article" date="2012" name="Genome Biol.">
        <title>Genome and low-iron response of an oceanic diatom adapted to chronic iron limitation.</title>
        <authorList>
            <person name="Lommer M."/>
            <person name="Specht M."/>
            <person name="Roy A.S."/>
            <person name="Kraemer L."/>
            <person name="Andreson R."/>
            <person name="Gutowska M.A."/>
            <person name="Wolf J."/>
            <person name="Bergner S.V."/>
            <person name="Schilhabel M.B."/>
            <person name="Klostermeier U.C."/>
            <person name="Beiko R.G."/>
            <person name="Rosenstiel P."/>
            <person name="Hippler M."/>
            <person name="Laroche J."/>
        </authorList>
    </citation>
    <scope>NUCLEOTIDE SEQUENCE [LARGE SCALE GENOMIC DNA]</scope>
    <source>
        <strain evidence="3 4">CCMP1005</strain>
    </source>
</reference>
<gene>
    <name evidence="3" type="ORF">THAOC_22172</name>
</gene>
<keyword evidence="4" id="KW-1185">Reference proteome</keyword>
<organism evidence="3 4">
    <name type="scientific">Thalassiosira oceanica</name>
    <name type="common">Marine diatom</name>
    <dbReference type="NCBI Taxonomy" id="159749"/>
    <lineage>
        <taxon>Eukaryota</taxon>
        <taxon>Sar</taxon>
        <taxon>Stramenopiles</taxon>
        <taxon>Ochrophyta</taxon>
        <taxon>Bacillariophyta</taxon>
        <taxon>Coscinodiscophyceae</taxon>
        <taxon>Thalassiosirophycidae</taxon>
        <taxon>Thalassiosirales</taxon>
        <taxon>Thalassiosiraceae</taxon>
        <taxon>Thalassiosira</taxon>
    </lineage>
</organism>
<dbReference type="OMA" id="SHIFFCH"/>
<dbReference type="SUPFAM" id="SSF51735">
    <property type="entry name" value="NAD(P)-binding Rossmann-fold domains"/>
    <property type="match status" value="1"/>
</dbReference>
<name>K0SA11_THAOC</name>
<dbReference type="GO" id="GO:0000166">
    <property type="term" value="F:nucleotide binding"/>
    <property type="evidence" value="ECO:0007669"/>
    <property type="project" value="InterPro"/>
</dbReference>
<dbReference type="InterPro" id="IPR000683">
    <property type="entry name" value="Gfo/Idh/MocA-like_OxRdtase_N"/>
</dbReference>
<accession>K0SA11</accession>
<dbReference type="AlphaFoldDB" id="K0SA11"/>
<dbReference type="Gene3D" id="3.40.50.720">
    <property type="entry name" value="NAD(P)-binding Rossmann-like Domain"/>
    <property type="match status" value="1"/>
</dbReference>
<evidence type="ECO:0000313" key="4">
    <source>
        <dbReference type="Proteomes" id="UP000266841"/>
    </source>
</evidence>
<dbReference type="eggNOG" id="ENOG502SI74">
    <property type="taxonomic scope" value="Eukaryota"/>
</dbReference>
<keyword evidence="1" id="KW-0472">Membrane</keyword>
<feature type="transmembrane region" description="Helical" evidence="1">
    <location>
        <begin position="39"/>
        <end position="59"/>
    </location>
</feature>
<dbReference type="OrthoDB" id="191874at2759"/>
<sequence length="519" mass="58220">MMFEPRSKKIARLQAQLNKLEAERMSKLVVVAGIEFDKLSFYTTVSATCVMLIALVIQLSRSRRRWKRIALQTQTAGPSRPLRTVTPRSTVVILASSAVFLYAITFNLGQAFERSSRTINGGTGEEKIIYACFTLLAVLALTFGLQLQYPRDTSTHRDNIDEVPNQRNEPLSVTKLDVVVVGVGPRSAGYFHLMQFLDMHNVTVTAVVEPYLLGTSNNPPPSFVDLVSMLLSMDIQCCRSIQQLEQFKAPTLCLIAAKTRDNPKHFQEAILKGASSIYLESPGAQSVEQLSHMKQMAEARGVQVFIGYQRLCCRYVQKAISLSRSIRKSHIFFCHNQPNQSIHLPSVVDRNPEGLLHTTVKLLDIRADSIKTFKVNSNRLFSEKETFQINDGGEIISDYTRVAFKLSTENGRSVSILVDRCGGLVSFSVVKSPMGQEIQRFHSRDEVATLEDELKFESDMIDKQFVIERDELFELKKIVVEDVLNGGKAENVLLVSIEDGIEIMKLADYCALEIDSVLQ</sequence>
<keyword evidence="1" id="KW-0812">Transmembrane</keyword>
<feature type="domain" description="Gfo/Idh/MocA-like oxidoreductase N-terminal" evidence="2">
    <location>
        <begin position="177"/>
        <end position="308"/>
    </location>
</feature>
<feature type="transmembrane region" description="Helical" evidence="1">
    <location>
        <begin position="128"/>
        <end position="147"/>
    </location>
</feature>
<evidence type="ECO:0000313" key="3">
    <source>
        <dbReference type="EMBL" id="EJK57751.1"/>
    </source>
</evidence>
<dbReference type="InterPro" id="IPR036291">
    <property type="entry name" value="NAD(P)-bd_dom_sf"/>
</dbReference>
<evidence type="ECO:0000256" key="1">
    <source>
        <dbReference type="SAM" id="Phobius"/>
    </source>
</evidence>
<evidence type="ECO:0000259" key="2">
    <source>
        <dbReference type="Pfam" id="PF01408"/>
    </source>
</evidence>
<dbReference type="Pfam" id="PF01408">
    <property type="entry name" value="GFO_IDH_MocA"/>
    <property type="match status" value="1"/>
</dbReference>
<dbReference type="Proteomes" id="UP000266841">
    <property type="component" value="Unassembled WGS sequence"/>
</dbReference>
<keyword evidence="1" id="KW-1133">Transmembrane helix</keyword>
<feature type="transmembrane region" description="Helical" evidence="1">
    <location>
        <begin position="90"/>
        <end position="108"/>
    </location>
</feature>
<proteinExistence type="predicted"/>
<comment type="caution">
    <text evidence="3">The sequence shown here is derived from an EMBL/GenBank/DDBJ whole genome shotgun (WGS) entry which is preliminary data.</text>
</comment>
<protein>
    <recommendedName>
        <fullName evidence="2">Gfo/Idh/MocA-like oxidoreductase N-terminal domain-containing protein</fullName>
    </recommendedName>
</protein>